<dbReference type="Proteomes" id="UP000809349">
    <property type="component" value="Unassembled WGS sequence"/>
</dbReference>
<keyword evidence="2" id="KW-0732">Signal</keyword>
<organism evidence="4 5">
    <name type="scientific">Massilia soli</name>
    <dbReference type="NCBI Taxonomy" id="2792854"/>
    <lineage>
        <taxon>Bacteria</taxon>
        <taxon>Pseudomonadati</taxon>
        <taxon>Pseudomonadota</taxon>
        <taxon>Betaproteobacteria</taxon>
        <taxon>Burkholderiales</taxon>
        <taxon>Oxalobacteraceae</taxon>
        <taxon>Telluria group</taxon>
        <taxon>Massilia</taxon>
    </lineage>
</organism>
<dbReference type="SUPFAM" id="SSF103088">
    <property type="entry name" value="OmpA-like"/>
    <property type="match status" value="1"/>
</dbReference>
<dbReference type="RefSeq" id="WP_223466506.1">
    <property type="nucleotide sequence ID" value="NZ_JAFBIL020000002.1"/>
</dbReference>
<sequence length="145" mass="15337">MRSTKSLAIGLILLPVALAAHAQSNEYAGIPVSTTVYVPFANGSARFTPNIEGIALLASAPTAALVTIRGRTSTAKPTTKDEALALARAISARAYLIERGVSPLKITLNYVSAADFVADNSTVAGRELNQRVEIDIIHLGNEEEY</sequence>
<accession>A0ABS7SL75</accession>
<evidence type="ECO:0000256" key="1">
    <source>
        <dbReference type="PROSITE-ProRule" id="PRU00473"/>
    </source>
</evidence>
<comment type="caution">
    <text evidence="4">The sequence shown here is derived from an EMBL/GenBank/DDBJ whole genome shotgun (WGS) entry which is preliminary data.</text>
</comment>
<dbReference type="InterPro" id="IPR006665">
    <property type="entry name" value="OmpA-like"/>
</dbReference>
<feature type="signal peptide" evidence="2">
    <location>
        <begin position="1"/>
        <end position="22"/>
    </location>
</feature>
<keyword evidence="1" id="KW-0472">Membrane</keyword>
<name>A0ABS7SL75_9BURK</name>
<evidence type="ECO:0000313" key="4">
    <source>
        <dbReference type="EMBL" id="MBZ2206566.1"/>
    </source>
</evidence>
<dbReference type="PROSITE" id="PS51123">
    <property type="entry name" value="OMPA_2"/>
    <property type="match status" value="1"/>
</dbReference>
<proteinExistence type="predicted"/>
<reference evidence="4 5" key="1">
    <citation type="submission" date="2021-08" db="EMBL/GenBank/DDBJ databases">
        <title>Massilia sp. R798.</title>
        <authorList>
            <person name="Baek J.H."/>
            <person name="Jung H.S."/>
            <person name="Kim K.R."/>
            <person name="Jeon C.O."/>
        </authorList>
    </citation>
    <scope>NUCLEOTIDE SEQUENCE [LARGE SCALE GENOMIC DNA]</scope>
    <source>
        <strain evidence="4 5">R798</strain>
    </source>
</reference>
<dbReference type="EMBL" id="JAFBIL020000002">
    <property type="protein sequence ID" value="MBZ2206566.1"/>
    <property type="molecule type" value="Genomic_DNA"/>
</dbReference>
<dbReference type="Gene3D" id="3.30.1330.60">
    <property type="entry name" value="OmpA-like domain"/>
    <property type="match status" value="1"/>
</dbReference>
<dbReference type="Pfam" id="PF00691">
    <property type="entry name" value="OmpA"/>
    <property type="match status" value="1"/>
</dbReference>
<feature type="domain" description="OmpA-like" evidence="3">
    <location>
        <begin position="23"/>
        <end position="140"/>
    </location>
</feature>
<keyword evidence="5" id="KW-1185">Reference proteome</keyword>
<evidence type="ECO:0000259" key="3">
    <source>
        <dbReference type="PROSITE" id="PS51123"/>
    </source>
</evidence>
<dbReference type="InterPro" id="IPR036737">
    <property type="entry name" value="OmpA-like_sf"/>
</dbReference>
<protein>
    <submittedName>
        <fullName evidence="4">OmpA family protein</fullName>
    </submittedName>
</protein>
<evidence type="ECO:0000256" key="2">
    <source>
        <dbReference type="SAM" id="SignalP"/>
    </source>
</evidence>
<gene>
    <name evidence="4" type="ORF">I4X03_004770</name>
</gene>
<evidence type="ECO:0000313" key="5">
    <source>
        <dbReference type="Proteomes" id="UP000809349"/>
    </source>
</evidence>
<feature type="chain" id="PRO_5046269205" evidence="2">
    <location>
        <begin position="23"/>
        <end position="145"/>
    </location>
</feature>